<sequence>MTVRGTENRPDTDAPAGRRDDFSLQGTATTAVTVREAEEDVTMKAVLPRLINTIFTFNLAFLTAMKTAAASQRCLLTRKYQNKLSTVLQE</sequence>
<evidence type="ECO:0000313" key="2">
    <source>
        <dbReference type="EMBL" id="KMW68083.1"/>
    </source>
</evidence>
<feature type="region of interest" description="Disordered" evidence="1">
    <location>
        <begin position="1"/>
        <end position="25"/>
    </location>
</feature>
<name>A0A0J9EPB3_AJEDA</name>
<feature type="compositionally biased region" description="Basic and acidic residues" evidence="1">
    <location>
        <begin position="1"/>
        <end position="22"/>
    </location>
</feature>
<dbReference type="Proteomes" id="UP000007802">
    <property type="component" value="Unassembled WGS sequence"/>
</dbReference>
<gene>
    <name evidence="2" type="ORF">BDDG_12569</name>
</gene>
<dbReference type="EMBL" id="GG749448">
    <property type="protein sequence ID" value="KMW68083.1"/>
    <property type="molecule type" value="Genomic_DNA"/>
</dbReference>
<evidence type="ECO:0000256" key="1">
    <source>
        <dbReference type="SAM" id="MobiDB-lite"/>
    </source>
</evidence>
<reference evidence="2" key="1">
    <citation type="submission" date="2010-03" db="EMBL/GenBank/DDBJ databases">
        <title>Annotation of Blastomyces dermatitidis strain ATCC 18188.</title>
        <authorList>
            <consortium name="The Broad Institute Genome Sequencing Platform"/>
            <consortium name="Broad Institute Genome Sequencing Center for Infectious Disease."/>
            <person name="Cuomo C."/>
            <person name="Klein B."/>
            <person name="Sullivan T."/>
            <person name="Heitman J."/>
            <person name="Young S."/>
            <person name="Zeng Q."/>
            <person name="Gargeya S."/>
            <person name="Alvarado L."/>
            <person name="Berlin A.M."/>
            <person name="Chapman S.B."/>
            <person name="Chen Z."/>
            <person name="Freedman E."/>
            <person name="Gellesch M."/>
            <person name="Goldberg J."/>
            <person name="Griggs A."/>
            <person name="Gujja S."/>
            <person name="Heilman E."/>
            <person name="Heiman D."/>
            <person name="Howarth C."/>
            <person name="Mehta T."/>
            <person name="Neiman D."/>
            <person name="Pearson M."/>
            <person name="Roberts A."/>
            <person name="Saif S."/>
            <person name="Shea T."/>
            <person name="Shenoy N."/>
            <person name="Sisk P."/>
            <person name="Stolte C."/>
            <person name="Sykes S."/>
            <person name="White J."/>
            <person name="Yandava C."/>
            <person name="Haas B."/>
            <person name="Nusbaum C."/>
            <person name="Birren B."/>
        </authorList>
    </citation>
    <scope>NUCLEOTIDE SEQUENCE</scope>
    <source>
        <strain evidence="2">ATCC 18188</strain>
    </source>
</reference>
<accession>A0A0J9EPB3</accession>
<organism evidence="2">
    <name type="scientific">Ajellomyces dermatitidis (strain ATCC 18188 / CBS 674.68)</name>
    <name type="common">Blastomyces dermatitidis</name>
    <dbReference type="NCBI Taxonomy" id="653446"/>
    <lineage>
        <taxon>Eukaryota</taxon>
        <taxon>Fungi</taxon>
        <taxon>Dikarya</taxon>
        <taxon>Ascomycota</taxon>
        <taxon>Pezizomycotina</taxon>
        <taxon>Eurotiomycetes</taxon>
        <taxon>Eurotiomycetidae</taxon>
        <taxon>Onygenales</taxon>
        <taxon>Ajellomycetaceae</taxon>
        <taxon>Blastomyces</taxon>
    </lineage>
</organism>
<protein>
    <submittedName>
        <fullName evidence="2">Uncharacterized protein</fullName>
    </submittedName>
</protein>
<proteinExistence type="predicted"/>
<dbReference type="AlphaFoldDB" id="A0A0J9EPB3"/>